<dbReference type="Gene3D" id="3.40.190.10">
    <property type="entry name" value="Periplasmic binding protein-like II"/>
    <property type="match status" value="2"/>
</dbReference>
<keyword evidence="2" id="KW-0805">Transcription regulation</keyword>
<keyword evidence="4" id="KW-0804">Transcription</keyword>
<sequence>MRNLDLNLLKVFDAIIRERNVLRASEAISLSPSAVSHALGRLRVLLKDELFVRTVAGMEPTVRALEMAPLVRDALVTIERAVGPREFDPGLTDRQFCIAATDHMTAVILPNLLRTMSNLAPHASVTVLPASRIDLTAQIDVGRVDIALGSFSSIPHRLREQVLFEERDMMVVDINHPLAGSEIGLEDLSNLPLLVVSTSGSEDGLLSERGLTRRTEMFDRKALTAAFNSIGKHPEFKIVQPHFLAVPSLLTGSEIAAIVPVTLAKLFRQSGSAYPSELPWKSPPRAVQMVWHERHTHDPGHEWLRTMLKNAAQLVEDLDS</sequence>
<dbReference type="Proteomes" id="UP000286351">
    <property type="component" value="Unassembled WGS sequence"/>
</dbReference>
<evidence type="ECO:0000256" key="3">
    <source>
        <dbReference type="ARBA" id="ARBA00023125"/>
    </source>
</evidence>
<reference evidence="6 7" key="1">
    <citation type="submission" date="2016-10" db="EMBL/GenBank/DDBJ databases">
        <title>Comparative genome analysis of multiple Pseudomonas spp. focuses on biocontrol and plant growth promoting traits.</title>
        <authorList>
            <person name="Tao X.-Y."/>
            <person name="Taylor C.G."/>
        </authorList>
    </citation>
    <scope>NUCLEOTIDE SEQUENCE [LARGE SCALE GENOMIC DNA]</scope>
    <source>
        <strain evidence="6 7">38D4</strain>
    </source>
</reference>
<organism evidence="6 7">
    <name type="scientific">Pseudomonas brassicacearum</name>
    <dbReference type="NCBI Taxonomy" id="930166"/>
    <lineage>
        <taxon>Bacteria</taxon>
        <taxon>Pseudomonadati</taxon>
        <taxon>Pseudomonadota</taxon>
        <taxon>Gammaproteobacteria</taxon>
        <taxon>Pseudomonadales</taxon>
        <taxon>Pseudomonadaceae</taxon>
        <taxon>Pseudomonas</taxon>
    </lineage>
</organism>
<proteinExistence type="inferred from homology"/>
<dbReference type="InterPro" id="IPR005119">
    <property type="entry name" value="LysR_subst-bd"/>
</dbReference>
<protein>
    <submittedName>
        <fullName evidence="6">LysR family transcriptional regulator</fullName>
    </submittedName>
</protein>
<comment type="similarity">
    <text evidence="1">Belongs to the LysR transcriptional regulatory family.</text>
</comment>
<dbReference type="GO" id="GO:0003700">
    <property type="term" value="F:DNA-binding transcription factor activity"/>
    <property type="evidence" value="ECO:0007669"/>
    <property type="project" value="InterPro"/>
</dbReference>
<dbReference type="GO" id="GO:0003677">
    <property type="term" value="F:DNA binding"/>
    <property type="evidence" value="ECO:0007669"/>
    <property type="project" value="UniProtKB-KW"/>
</dbReference>
<accession>A0A423JGI8</accession>
<dbReference type="SUPFAM" id="SSF46785">
    <property type="entry name" value="Winged helix' DNA-binding domain"/>
    <property type="match status" value="1"/>
</dbReference>
<dbReference type="SUPFAM" id="SSF53850">
    <property type="entry name" value="Periplasmic binding protein-like II"/>
    <property type="match status" value="1"/>
</dbReference>
<dbReference type="InterPro" id="IPR050389">
    <property type="entry name" value="LysR-type_TF"/>
</dbReference>
<dbReference type="EMBL" id="MOBO01000016">
    <property type="protein sequence ID" value="RON36785.1"/>
    <property type="molecule type" value="Genomic_DNA"/>
</dbReference>
<feature type="domain" description="HTH lysR-type" evidence="5">
    <location>
        <begin position="4"/>
        <end position="61"/>
    </location>
</feature>
<dbReference type="InterPro" id="IPR036388">
    <property type="entry name" value="WH-like_DNA-bd_sf"/>
</dbReference>
<dbReference type="Gene3D" id="1.10.10.10">
    <property type="entry name" value="Winged helix-like DNA-binding domain superfamily/Winged helix DNA-binding domain"/>
    <property type="match status" value="1"/>
</dbReference>
<dbReference type="InterPro" id="IPR036390">
    <property type="entry name" value="WH_DNA-bd_sf"/>
</dbReference>
<name>A0A423JGI8_9PSED</name>
<evidence type="ECO:0000256" key="2">
    <source>
        <dbReference type="ARBA" id="ARBA00023015"/>
    </source>
</evidence>
<evidence type="ECO:0000259" key="5">
    <source>
        <dbReference type="PROSITE" id="PS50931"/>
    </source>
</evidence>
<evidence type="ECO:0000313" key="6">
    <source>
        <dbReference type="EMBL" id="RON36785.1"/>
    </source>
</evidence>
<dbReference type="Pfam" id="PF00126">
    <property type="entry name" value="HTH_1"/>
    <property type="match status" value="1"/>
</dbReference>
<keyword evidence="3" id="KW-0238">DNA-binding</keyword>
<gene>
    <name evidence="6" type="ORF">BK664_19030</name>
</gene>
<dbReference type="PROSITE" id="PS50931">
    <property type="entry name" value="HTH_LYSR"/>
    <property type="match status" value="1"/>
</dbReference>
<dbReference type="AlphaFoldDB" id="A0A423JGI8"/>
<dbReference type="PANTHER" id="PTHR30118">
    <property type="entry name" value="HTH-TYPE TRANSCRIPTIONAL REGULATOR LEUO-RELATED"/>
    <property type="match status" value="1"/>
</dbReference>
<evidence type="ECO:0000256" key="4">
    <source>
        <dbReference type="ARBA" id="ARBA00023163"/>
    </source>
</evidence>
<dbReference type="InterPro" id="IPR000847">
    <property type="entry name" value="LysR_HTH_N"/>
</dbReference>
<dbReference type="Pfam" id="PF03466">
    <property type="entry name" value="LysR_substrate"/>
    <property type="match status" value="1"/>
</dbReference>
<dbReference type="PANTHER" id="PTHR30118:SF15">
    <property type="entry name" value="TRANSCRIPTIONAL REGULATORY PROTEIN"/>
    <property type="match status" value="1"/>
</dbReference>
<comment type="caution">
    <text evidence="6">The sequence shown here is derived from an EMBL/GenBank/DDBJ whole genome shotgun (WGS) entry which is preliminary data.</text>
</comment>
<dbReference type="RefSeq" id="WP_123367133.1">
    <property type="nucleotide sequence ID" value="NZ_MOBO01000016.1"/>
</dbReference>
<evidence type="ECO:0000256" key="1">
    <source>
        <dbReference type="ARBA" id="ARBA00009437"/>
    </source>
</evidence>
<evidence type="ECO:0000313" key="7">
    <source>
        <dbReference type="Proteomes" id="UP000286351"/>
    </source>
</evidence>